<protein>
    <submittedName>
        <fullName evidence="1">Cell wall binding repeat protein</fullName>
    </submittedName>
</protein>
<name>A0AB39CDX7_9VIRU</name>
<evidence type="ECO:0000313" key="1">
    <source>
        <dbReference type="EMBL" id="XDJ15040.1"/>
    </source>
</evidence>
<sequence>MKDCSSIPVIAPQHLEPKKITAVCGNWITLCGKGKHKVSYFLGFQQGPVTVWFDKENIEDEIYVYQNGEIIAAAPLKVSSGSFSFDYSPLDQNKGSDEIILTHEGQSRGSRVHIHLLCPVDPCLPAVVPVPSPVETTIGCGRQWHQAGYVKKNTILLGDSPGRVDVIWTTVGNALVQVFQDKTLLFTMTADRDEVFTFDYDPEKGDVYLLTQGTGSVDYIFTCPYKEETPEIPTYKFVCDATEDYVFNAPQLTELELPVRIGTIDFRVTLVETAQLIFSQNNVPFYVVSGHSGTVEFSYDYQPDKGKVTINAQGYGQIAVFAKCPYTSPDPIPVDIDAECGTTLNTYPGYSNITMDMNNISGPALLDVIVTETAIEIIHGTTQYISESGTYQLTYDRSLPLLIKARGNDFQMRISCPVRQPVTGTIDCGIIRSFDSYSNITVRYGSTPGNTTITTSQDVSVYRDNVLVGFGRNVTFFYPGTGVVKVVCDVLDEYLTIQASCPAVKVLPCGDQLVSFNGGDIIDVSFATPNIRGHVEVKIEITGQVTAVFRVGSTLVKTVSASETFTSLWNTADGLRIVTTGTGTFKLYVKCAVPIYIVSQEEKTEQVPCGPGETNGGVPDGDPFVIATWTVTTWSDGSTTSSPKTYNGVCKLVDTEAPMGIPRWGVAMFANRLFTGGPIASEITQEEQAYGVVANPSPSGRNYTHWTGIQQFADQVMTNQFNMSATEPGIIEPTITVDDFVYVMWDKRAGTSVKIINLGNNFEVEFEGILWRNDLLGNYEGLPGYNPALPIYLTVQYDDGNGVRDWVIIRQETTTLPEFSPRTDRYSIQYKV</sequence>
<accession>A0AB39CDX7</accession>
<reference evidence="1" key="1">
    <citation type="submission" date="2024-07" db="EMBL/GenBank/DDBJ databases">
        <authorList>
            <person name="Bringhurst R.M."/>
            <person name="Homer T.E."/>
        </authorList>
    </citation>
    <scope>NUCLEOTIDE SEQUENCE</scope>
</reference>
<proteinExistence type="predicted"/>
<organism evidence="1">
    <name type="scientific">Pseudomonas phage HRDY3</name>
    <dbReference type="NCBI Taxonomy" id="3236930"/>
    <lineage>
        <taxon>Viruses</taxon>
    </lineage>
</organism>
<dbReference type="EMBL" id="PQ015379">
    <property type="protein sequence ID" value="XDJ15040.1"/>
    <property type="molecule type" value="Genomic_DNA"/>
</dbReference>